<keyword evidence="2" id="KW-1185">Reference proteome</keyword>
<evidence type="ECO:0000313" key="2">
    <source>
        <dbReference type="Proteomes" id="UP000791440"/>
    </source>
</evidence>
<sequence length="114" mass="13177">MKTRGFIKHTTGKVGEGPAHTSLLPTYFIDPARHTSTDDVETYLQILLEPKENQTPSTQDVSYHHTQANYITINSLYFHCECTNPPYFHNFIVGLIPCQLTDISLLKHNRYRKR</sequence>
<accession>A0A921ZSJ7</accession>
<name>A0A921ZSJ7_MANSE</name>
<reference evidence="1" key="2">
    <citation type="submission" date="2020-12" db="EMBL/GenBank/DDBJ databases">
        <authorList>
            <person name="Kanost M."/>
        </authorList>
    </citation>
    <scope>NUCLEOTIDE SEQUENCE</scope>
</reference>
<protein>
    <submittedName>
        <fullName evidence="1">Uncharacterized protein</fullName>
    </submittedName>
</protein>
<proteinExistence type="predicted"/>
<dbReference type="EMBL" id="JH668932">
    <property type="protein sequence ID" value="KAG6463078.1"/>
    <property type="molecule type" value="Genomic_DNA"/>
</dbReference>
<gene>
    <name evidence="1" type="ORF">O3G_MSEX013650</name>
</gene>
<evidence type="ECO:0000313" key="1">
    <source>
        <dbReference type="EMBL" id="KAG6463078.1"/>
    </source>
</evidence>
<dbReference type="Proteomes" id="UP000791440">
    <property type="component" value="Unassembled WGS sequence"/>
</dbReference>
<reference evidence="1" key="1">
    <citation type="journal article" date="2016" name="Insect Biochem. Mol. Biol.">
        <title>Multifaceted biological insights from a draft genome sequence of the tobacco hornworm moth, Manduca sexta.</title>
        <authorList>
            <person name="Kanost M.R."/>
            <person name="Arrese E.L."/>
            <person name="Cao X."/>
            <person name="Chen Y.R."/>
            <person name="Chellapilla S."/>
            <person name="Goldsmith M.R."/>
            <person name="Grosse-Wilde E."/>
            <person name="Heckel D.G."/>
            <person name="Herndon N."/>
            <person name="Jiang H."/>
            <person name="Papanicolaou A."/>
            <person name="Qu J."/>
            <person name="Soulages J.L."/>
            <person name="Vogel H."/>
            <person name="Walters J."/>
            <person name="Waterhouse R.M."/>
            <person name="Ahn S.J."/>
            <person name="Almeida F.C."/>
            <person name="An C."/>
            <person name="Aqrawi P."/>
            <person name="Bretschneider A."/>
            <person name="Bryant W.B."/>
            <person name="Bucks S."/>
            <person name="Chao H."/>
            <person name="Chevignon G."/>
            <person name="Christen J.M."/>
            <person name="Clarke D.F."/>
            <person name="Dittmer N.T."/>
            <person name="Ferguson L.C.F."/>
            <person name="Garavelou S."/>
            <person name="Gordon K.H.J."/>
            <person name="Gunaratna R.T."/>
            <person name="Han Y."/>
            <person name="Hauser F."/>
            <person name="He Y."/>
            <person name="Heidel-Fischer H."/>
            <person name="Hirsh A."/>
            <person name="Hu Y."/>
            <person name="Jiang H."/>
            <person name="Kalra D."/>
            <person name="Klinner C."/>
            <person name="Konig C."/>
            <person name="Kovar C."/>
            <person name="Kroll A.R."/>
            <person name="Kuwar S.S."/>
            <person name="Lee S.L."/>
            <person name="Lehman R."/>
            <person name="Li K."/>
            <person name="Li Z."/>
            <person name="Liang H."/>
            <person name="Lovelace S."/>
            <person name="Lu Z."/>
            <person name="Mansfield J.H."/>
            <person name="McCulloch K.J."/>
            <person name="Mathew T."/>
            <person name="Morton B."/>
            <person name="Muzny D.M."/>
            <person name="Neunemann D."/>
            <person name="Ongeri F."/>
            <person name="Pauchet Y."/>
            <person name="Pu L.L."/>
            <person name="Pyrousis I."/>
            <person name="Rao X.J."/>
            <person name="Redding A."/>
            <person name="Roesel C."/>
            <person name="Sanchez-Gracia A."/>
            <person name="Schaack S."/>
            <person name="Shukla A."/>
            <person name="Tetreau G."/>
            <person name="Wang Y."/>
            <person name="Xiong G.H."/>
            <person name="Traut W."/>
            <person name="Walsh T.K."/>
            <person name="Worley K.C."/>
            <person name="Wu D."/>
            <person name="Wu W."/>
            <person name="Wu Y.Q."/>
            <person name="Zhang X."/>
            <person name="Zou Z."/>
            <person name="Zucker H."/>
            <person name="Briscoe A.D."/>
            <person name="Burmester T."/>
            <person name="Clem R.J."/>
            <person name="Feyereisen R."/>
            <person name="Grimmelikhuijzen C.J.P."/>
            <person name="Hamodrakas S.J."/>
            <person name="Hansson B.S."/>
            <person name="Huguet E."/>
            <person name="Jermiin L.S."/>
            <person name="Lan Q."/>
            <person name="Lehman H.K."/>
            <person name="Lorenzen M."/>
            <person name="Merzendorfer H."/>
            <person name="Michalopoulos I."/>
            <person name="Morton D.B."/>
            <person name="Muthukrishnan S."/>
            <person name="Oakeshott J.G."/>
            <person name="Palmer W."/>
            <person name="Park Y."/>
            <person name="Passarelli A.L."/>
            <person name="Rozas J."/>
            <person name="Schwartz L.M."/>
            <person name="Smith W."/>
            <person name="Southgate A."/>
            <person name="Vilcinskas A."/>
            <person name="Vogt R."/>
            <person name="Wang P."/>
            <person name="Werren J."/>
            <person name="Yu X.Q."/>
            <person name="Zhou J.J."/>
            <person name="Brown S.J."/>
            <person name="Scherer S.E."/>
            <person name="Richards S."/>
            <person name="Blissard G.W."/>
        </authorList>
    </citation>
    <scope>NUCLEOTIDE SEQUENCE</scope>
</reference>
<comment type="caution">
    <text evidence="1">The sequence shown here is derived from an EMBL/GenBank/DDBJ whole genome shotgun (WGS) entry which is preliminary data.</text>
</comment>
<organism evidence="1 2">
    <name type="scientific">Manduca sexta</name>
    <name type="common">Tobacco hawkmoth</name>
    <name type="synonym">Tobacco hornworm</name>
    <dbReference type="NCBI Taxonomy" id="7130"/>
    <lineage>
        <taxon>Eukaryota</taxon>
        <taxon>Metazoa</taxon>
        <taxon>Ecdysozoa</taxon>
        <taxon>Arthropoda</taxon>
        <taxon>Hexapoda</taxon>
        <taxon>Insecta</taxon>
        <taxon>Pterygota</taxon>
        <taxon>Neoptera</taxon>
        <taxon>Endopterygota</taxon>
        <taxon>Lepidoptera</taxon>
        <taxon>Glossata</taxon>
        <taxon>Ditrysia</taxon>
        <taxon>Bombycoidea</taxon>
        <taxon>Sphingidae</taxon>
        <taxon>Sphinginae</taxon>
        <taxon>Sphingini</taxon>
        <taxon>Manduca</taxon>
    </lineage>
</organism>
<dbReference type="AlphaFoldDB" id="A0A921ZSJ7"/>